<evidence type="ECO:0000256" key="1">
    <source>
        <dbReference type="ARBA" id="ARBA00004141"/>
    </source>
</evidence>
<evidence type="ECO:0000259" key="7">
    <source>
        <dbReference type="Pfam" id="PF01578"/>
    </source>
</evidence>
<feature type="transmembrane region" description="Helical" evidence="6">
    <location>
        <begin position="299"/>
        <end position="314"/>
    </location>
</feature>
<keyword evidence="3" id="KW-0201">Cytochrome c-type biogenesis</keyword>
<comment type="caution">
    <text evidence="8">The sequence shown here is derived from an EMBL/GenBank/DDBJ whole genome shotgun (WGS) entry which is preliminary data.</text>
</comment>
<evidence type="ECO:0000256" key="4">
    <source>
        <dbReference type="ARBA" id="ARBA00022989"/>
    </source>
</evidence>
<dbReference type="InterPro" id="IPR002541">
    <property type="entry name" value="Cyt_c_assembly"/>
</dbReference>
<organism evidence="8 9">
    <name type="scientific">Microbacterium salsuginis</name>
    <dbReference type="NCBI Taxonomy" id="2722803"/>
    <lineage>
        <taxon>Bacteria</taxon>
        <taxon>Bacillati</taxon>
        <taxon>Actinomycetota</taxon>
        <taxon>Actinomycetes</taxon>
        <taxon>Micrococcales</taxon>
        <taxon>Microbacteriaceae</taxon>
        <taxon>Microbacterium</taxon>
    </lineage>
</organism>
<dbReference type="InterPro" id="IPR017562">
    <property type="entry name" value="Cyt_c_biogenesis_CcsA"/>
</dbReference>
<comment type="subcellular location">
    <subcellularLocation>
        <location evidence="1">Membrane</location>
        <topology evidence="1">Multi-pass membrane protein</topology>
    </subcellularLocation>
</comment>
<feature type="transmembrane region" description="Helical" evidence="6">
    <location>
        <begin position="162"/>
        <end position="183"/>
    </location>
</feature>
<evidence type="ECO:0000256" key="2">
    <source>
        <dbReference type="ARBA" id="ARBA00022692"/>
    </source>
</evidence>
<feature type="transmembrane region" description="Helical" evidence="6">
    <location>
        <begin position="100"/>
        <end position="118"/>
    </location>
</feature>
<name>A0ABX1K9N6_9MICO</name>
<feature type="transmembrane region" description="Helical" evidence="6">
    <location>
        <begin position="138"/>
        <end position="155"/>
    </location>
</feature>
<dbReference type="PANTHER" id="PTHR30071:SF1">
    <property type="entry name" value="CYTOCHROME B_B6 PROTEIN-RELATED"/>
    <property type="match status" value="1"/>
</dbReference>
<dbReference type="RefSeq" id="WP_168911508.1">
    <property type="nucleotide sequence ID" value="NZ_JABACI010000001.1"/>
</dbReference>
<feature type="transmembrane region" description="Helical" evidence="6">
    <location>
        <begin position="326"/>
        <end position="347"/>
    </location>
</feature>
<feature type="domain" description="Cytochrome c assembly protein" evidence="7">
    <location>
        <begin position="132"/>
        <end position="351"/>
    </location>
</feature>
<dbReference type="NCBIfam" id="TIGR03144">
    <property type="entry name" value="cytochr_II_ccsB"/>
    <property type="match status" value="1"/>
</dbReference>
<keyword evidence="5 6" id="KW-0472">Membrane</keyword>
<keyword evidence="4 6" id="KW-1133">Transmembrane helix</keyword>
<feature type="transmembrane region" description="Helical" evidence="6">
    <location>
        <begin position="195"/>
        <end position="220"/>
    </location>
</feature>
<protein>
    <submittedName>
        <fullName evidence="8">C-type cytochrome biogenesis protein CcsB</fullName>
    </submittedName>
</protein>
<accession>A0ABX1K9N6</accession>
<dbReference type="Pfam" id="PF01578">
    <property type="entry name" value="Cytochrom_C_asm"/>
    <property type="match status" value="1"/>
</dbReference>
<dbReference type="EMBL" id="JABACI010000001">
    <property type="protein sequence ID" value="NLP83058.1"/>
    <property type="molecule type" value="Genomic_DNA"/>
</dbReference>
<evidence type="ECO:0000313" key="9">
    <source>
        <dbReference type="Proteomes" id="UP001429745"/>
    </source>
</evidence>
<keyword evidence="2 6" id="KW-0812">Transmembrane</keyword>
<evidence type="ECO:0000256" key="5">
    <source>
        <dbReference type="ARBA" id="ARBA00023136"/>
    </source>
</evidence>
<gene>
    <name evidence="8" type="primary">ccsB</name>
    <name evidence="8" type="ORF">HF576_04300</name>
</gene>
<feature type="transmembrane region" description="Helical" evidence="6">
    <location>
        <begin position="261"/>
        <end position="284"/>
    </location>
</feature>
<evidence type="ECO:0000313" key="8">
    <source>
        <dbReference type="EMBL" id="NLP83058.1"/>
    </source>
</evidence>
<dbReference type="PANTHER" id="PTHR30071">
    <property type="entry name" value="HEME EXPORTER PROTEIN C"/>
    <property type="match status" value="1"/>
</dbReference>
<proteinExistence type="predicted"/>
<dbReference type="Proteomes" id="UP001429745">
    <property type="component" value="Unassembled WGS sequence"/>
</dbReference>
<sequence>MPESSALTLESVSVLLVWTAIAIYALAFVAYAVDLARRGAVAVDAKGAAKTEDARELVAAGSGYAGSTGSRAGVIAAMRAQEEASEAALNAPIGRRERLVWARIGTSLTVLAFLFHLGGDVTRGIAAGRVPWSNMYEFALTGTLLVVAVYLGVLFRYDLRFLGSFITGLTVVLLGASALSFYVEITPLMDPLKSVWLVIHVFVASLSTALFALAFGLSVLQLMQARRERVLAAAPDADGPTVKSGPGFLRTLPGADALEALAYRFAILGFIFWTFTLIAGSIWANDAWGRYWGFDTKEVWTFVIWVLYAGYIHARATRGWRGARSAWLSIIGFTAVIFNFTIVNMFFKGLHAYSGLE</sequence>
<reference evidence="8 9" key="1">
    <citation type="submission" date="2020-04" db="EMBL/GenBank/DDBJ databases">
        <title>CFH 90308 Microbacterium sp.</title>
        <authorList>
            <person name="Nie G."/>
            <person name="Ming H."/>
            <person name="Xia T."/>
        </authorList>
    </citation>
    <scope>NUCLEOTIDE SEQUENCE [LARGE SCALE GENOMIC DNA]</scope>
    <source>
        <strain evidence="8 9">CFH 90308</strain>
    </source>
</reference>
<dbReference type="InterPro" id="IPR045062">
    <property type="entry name" value="Cyt_c_biogenesis_CcsA/CcmC"/>
</dbReference>
<feature type="transmembrane region" description="Helical" evidence="6">
    <location>
        <begin position="12"/>
        <end position="33"/>
    </location>
</feature>
<keyword evidence="9" id="KW-1185">Reference proteome</keyword>
<evidence type="ECO:0000256" key="3">
    <source>
        <dbReference type="ARBA" id="ARBA00022748"/>
    </source>
</evidence>
<evidence type="ECO:0000256" key="6">
    <source>
        <dbReference type="SAM" id="Phobius"/>
    </source>
</evidence>